<feature type="compositionally biased region" description="Low complexity" evidence="2">
    <location>
        <begin position="65"/>
        <end position="89"/>
    </location>
</feature>
<keyword evidence="5" id="KW-1185">Reference proteome</keyword>
<evidence type="ECO:0000313" key="4">
    <source>
        <dbReference type="EMBL" id="OEZ96102.1"/>
    </source>
</evidence>
<evidence type="ECO:0000313" key="5">
    <source>
        <dbReference type="Proteomes" id="UP000175989"/>
    </source>
</evidence>
<sequence>MILSLQRLLAAVVLALVSATAAAQGVIYKCTPPGGSVEYTDIKRGKYCTAMDLPGTVIAAPPRRTAPGAARPQAAQPAAATAVPGAFPRVDNAEQRARDADRRAILEDELRSEQQKLAALRAEYNNGVPERRGDERNYAKYQERTAALRDSVGRTEKNVEALKREIGNIR</sequence>
<comment type="caution">
    <text evidence="4">The sequence shown here is derived from an EMBL/GenBank/DDBJ whole genome shotgun (WGS) entry which is preliminary data.</text>
</comment>
<dbReference type="OrthoDB" id="5298561at2"/>
<feature type="chain" id="PRO_5009206860" evidence="3">
    <location>
        <begin position="24"/>
        <end position="170"/>
    </location>
</feature>
<evidence type="ECO:0000256" key="2">
    <source>
        <dbReference type="SAM" id="MobiDB-lite"/>
    </source>
</evidence>
<evidence type="ECO:0000256" key="1">
    <source>
        <dbReference type="SAM" id="Coils"/>
    </source>
</evidence>
<feature type="signal peptide" evidence="3">
    <location>
        <begin position="1"/>
        <end position="23"/>
    </location>
</feature>
<dbReference type="PATRIC" id="fig|762836.4.peg.4191"/>
<dbReference type="Proteomes" id="UP000175989">
    <property type="component" value="Unassembled WGS sequence"/>
</dbReference>
<protein>
    <submittedName>
        <fullName evidence="4">Uncharacterized protein</fullName>
    </submittedName>
</protein>
<feature type="coiled-coil region" evidence="1">
    <location>
        <begin position="103"/>
        <end position="165"/>
    </location>
</feature>
<dbReference type="AlphaFoldDB" id="A0A1E7WDW0"/>
<dbReference type="EMBL" id="LROM01000113">
    <property type="protein sequence ID" value="OEZ96102.1"/>
    <property type="molecule type" value="Genomic_DNA"/>
</dbReference>
<evidence type="ECO:0000256" key="3">
    <source>
        <dbReference type="SAM" id="SignalP"/>
    </source>
</evidence>
<organism evidence="4 5">
    <name type="scientific">Duganella phyllosphaerae</name>
    <dbReference type="NCBI Taxonomy" id="762836"/>
    <lineage>
        <taxon>Bacteria</taxon>
        <taxon>Pseudomonadati</taxon>
        <taxon>Pseudomonadota</taxon>
        <taxon>Betaproteobacteria</taxon>
        <taxon>Burkholderiales</taxon>
        <taxon>Oxalobacteraceae</taxon>
        <taxon>Telluria group</taxon>
        <taxon>Duganella</taxon>
    </lineage>
</organism>
<proteinExistence type="predicted"/>
<feature type="region of interest" description="Disordered" evidence="2">
    <location>
        <begin position="65"/>
        <end position="98"/>
    </location>
</feature>
<gene>
    <name evidence="4" type="ORF">DUPY_40650</name>
</gene>
<reference evidence="5" key="1">
    <citation type="journal article" date="2016" name="Front. Microbiol.">
        <title>Molecular Keys to the Janthinobacterium and Duganella spp. Interaction with the Plant Pathogen Fusarium graminearum.</title>
        <authorList>
            <person name="Haack F.S."/>
            <person name="Poehlein A."/>
            <person name="Kroger C."/>
            <person name="Voigt C.A."/>
            <person name="Piepenbring M."/>
            <person name="Bode H.B."/>
            <person name="Daniel R."/>
            <person name="Schafer W."/>
            <person name="Streit W.R."/>
        </authorList>
    </citation>
    <scope>NUCLEOTIDE SEQUENCE [LARGE SCALE GENOMIC DNA]</scope>
    <source>
        <strain evidence="5">T54</strain>
    </source>
</reference>
<keyword evidence="1" id="KW-0175">Coiled coil</keyword>
<accession>A0A1E7WDW0</accession>
<keyword evidence="3" id="KW-0732">Signal</keyword>
<dbReference type="RefSeq" id="WP_070250563.1">
    <property type="nucleotide sequence ID" value="NZ_LROM01000113.1"/>
</dbReference>
<name>A0A1E7WDW0_9BURK</name>